<dbReference type="SMART" id="SM00060">
    <property type="entry name" value="FN3"/>
    <property type="match status" value="1"/>
</dbReference>
<dbReference type="EMBL" id="VSSQ01009223">
    <property type="protein sequence ID" value="MPM41042.1"/>
    <property type="molecule type" value="Genomic_DNA"/>
</dbReference>
<dbReference type="PANTHER" id="PTHR34720:SF9">
    <property type="entry name" value="BLR4714 PROTEIN"/>
    <property type="match status" value="1"/>
</dbReference>
<protein>
    <submittedName>
        <fullName evidence="3">Uncharacterized protein</fullName>
    </submittedName>
</protein>
<dbReference type="Gene3D" id="2.60.40.1080">
    <property type="match status" value="1"/>
</dbReference>
<dbReference type="Pfam" id="PF00395">
    <property type="entry name" value="SLH"/>
    <property type="match status" value="3"/>
</dbReference>
<dbReference type="InterPro" id="IPR056284">
    <property type="entry name" value="AIR9-like_A9"/>
</dbReference>
<dbReference type="PROSITE" id="PS51272">
    <property type="entry name" value="SLH"/>
    <property type="match status" value="3"/>
</dbReference>
<reference evidence="3" key="1">
    <citation type="submission" date="2019-08" db="EMBL/GenBank/DDBJ databases">
        <authorList>
            <person name="Kucharzyk K."/>
            <person name="Murdoch R.W."/>
            <person name="Higgins S."/>
            <person name="Loffler F."/>
        </authorList>
    </citation>
    <scope>NUCLEOTIDE SEQUENCE</scope>
</reference>
<evidence type="ECO:0000313" key="3">
    <source>
        <dbReference type="EMBL" id="MPM41042.1"/>
    </source>
</evidence>
<dbReference type="Gene3D" id="2.60.40.2700">
    <property type="match status" value="1"/>
</dbReference>
<dbReference type="Pfam" id="PF00041">
    <property type="entry name" value="fn3"/>
    <property type="match status" value="1"/>
</dbReference>
<proteinExistence type="predicted"/>
<dbReference type="InterPro" id="IPR003961">
    <property type="entry name" value="FN3_dom"/>
</dbReference>
<dbReference type="InterPro" id="IPR008964">
    <property type="entry name" value="Invasin/intimin_cell_adhesion"/>
</dbReference>
<gene>
    <name evidence="3" type="ORF">SDC9_87691</name>
</gene>
<organism evidence="3">
    <name type="scientific">bioreactor metagenome</name>
    <dbReference type="NCBI Taxonomy" id="1076179"/>
    <lineage>
        <taxon>unclassified sequences</taxon>
        <taxon>metagenomes</taxon>
        <taxon>ecological metagenomes</taxon>
    </lineage>
</organism>
<dbReference type="InterPro" id="IPR013783">
    <property type="entry name" value="Ig-like_fold"/>
</dbReference>
<dbReference type="CDD" id="cd00063">
    <property type="entry name" value="FN3"/>
    <property type="match status" value="1"/>
</dbReference>
<dbReference type="Pfam" id="PF23197">
    <property type="entry name" value="IG_AIR9"/>
    <property type="match status" value="1"/>
</dbReference>
<dbReference type="AlphaFoldDB" id="A0A644ZJJ3"/>
<name>A0A644ZJJ3_9ZZZZ</name>
<evidence type="ECO:0000259" key="1">
    <source>
        <dbReference type="PROSITE" id="PS50853"/>
    </source>
</evidence>
<feature type="domain" description="SLH" evidence="2">
    <location>
        <begin position="589"/>
        <end position="651"/>
    </location>
</feature>
<accession>A0A644ZJJ3</accession>
<dbReference type="Gene3D" id="2.60.40.10">
    <property type="entry name" value="Immunoglobulins"/>
    <property type="match status" value="1"/>
</dbReference>
<feature type="domain" description="SLH" evidence="2">
    <location>
        <begin position="530"/>
        <end position="588"/>
    </location>
</feature>
<comment type="caution">
    <text evidence="3">The sequence shown here is derived from an EMBL/GenBank/DDBJ whole genome shotgun (WGS) entry which is preliminary data.</text>
</comment>
<sequence length="709" mass="71651">MFSNGNIDITGGNTLAIGGSGTISFGLQAGAGKIINILGGSGVAVAGSAATAGALNTTPLGDATHVPVLTGGAWAGKMAAWKVKTAQTITFNNPGAQNYGTTPALTATATSGLPVTFTSSTPLVATITSGGVLTFVSAGTATITAHQAGNDTYAAAPEISRTFIVNAVTPGAPTIGTVTAGDEQATVSFTAPANNGGAAITSYSVTVSPADVPPVYGVSSPIVVTGLTNGQSYTFTVTATNLAGTGPASGVSSGVTPQEQAAPTATVQAITAALQVGATLTGHYTYSDENGDLEGISTYKWYRSDDAAGLNKTAIAGATAITYVLQSADTGKYISFEVTPVAAAGIAQGTSVESVPVGAVVAAPAPSDGGGSYTPPAPVTEIKNGGSTTAANLTALVSGGKTLTVEADKGAKLVFDTDALKGIGGQTSGSIQVEMKDVSPAHQEALPGKQVFSLTVSSGSGTISNFGGAVTVSLPYELKKGESVDEVTVWHLASDGTMTEIPCTYNPETGLATFTVTHFSLYVVGVDIPWSNPFTDVTKSDWFYGAVEFVSRNQLMQSTGGTAFGPGTVVTRAMLVTILWRLEGAPTAQSGAFTDVRSGAWYADAVAWASGNGIVAGYDGKFSPESDLTREQLAAILYRYAAHKGYEMSGLADLSAYADAPSDWALEGMRWAVGQKLLQGSEAGLNPRGSADRAQAATILQRFIEGIAK</sequence>
<feature type="domain" description="SLH" evidence="2">
    <location>
        <begin position="652"/>
        <end position="709"/>
    </location>
</feature>
<dbReference type="SUPFAM" id="SSF49265">
    <property type="entry name" value="Fibronectin type III"/>
    <property type="match status" value="1"/>
</dbReference>
<dbReference type="InterPro" id="IPR036116">
    <property type="entry name" value="FN3_sf"/>
</dbReference>
<feature type="domain" description="Fibronectin type-III" evidence="1">
    <location>
        <begin position="169"/>
        <end position="259"/>
    </location>
</feature>
<dbReference type="InterPro" id="IPR001119">
    <property type="entry name" value="SLH_dom"/>
</dbReference>
<dbReference type="SUPFAM" id="SSF49373">
    <property type="entry name" value="Invasin/intimin cell-adhesion fragments"/>
    <property type="match status" value="1"/>
</dbReference>
<evidence type="ECO:0000259" key="2">
    <source>
        <dbReference type="PROSITE" id="PS51272"/>
    </source>
</evidence>
<dbReference type="PROSITE" id="PS50853">
    <property type="entry name" value="FN3"/>
    <property type="match status" value="1"/>
</dbReference>
<dbReference type="PANTHER" id="PTHR34720">
    <property type="entry name" value="MICROCYSTIN DEPENDENT PROTEIN"/>
    <property type="match status" value="1"/>
</dbReference>